<proteinExistence type="predicted"/>
<comment type="caution">
    <text evidence="3">The sequence shown here is derived from an EMBL/GenBank/DDBJ whole genome shotgun (WGS) entry which is preliminary data.</text>
</comment>
<reference evidence="3" key="1">
    <citation type="submission" date="2019-03" db="EMBL/GenBank/DDBJ databases">
        <title>Lake Tanganyika Metagenome-Assembled Genomes (MAGs).</title>
        <authorList>
            <person name="Tran P."/>
        </authorList>
    </citation>
    <scope>NUCLEOTIDE SEQUENCE</scope>
    <source>
        <strain evidence="3">M_DeepCast_400m_m2_100</strain>
    </source>
</reference>
<keyword evidence="2" id="KW-0732">Signal</keyword>
<feature type="region of interest" description="Disordered" evidence="1">
    <location>
        <begin position="19"/>
        <end position="103"/>
    </location>
</feature>
<gene>
    <name evidence="3" type="ORF">FJY75_09050</name>
</gene>
<feature type="chain" id="PRO_5037898703" description="Capsule assembly Wzi family protein" evidence="2">
    <location>
        <begin position="21"/>
        <end position="459"/>
    </location>
</feature>
<evidence type="ECO:0008006" key="5">
    <source>
        <dbReference type="Google" id="ProtNLM"/>
    </source>
</evidence>
<dbReference type="Proteomes" id="UP000748308">
    <property type="component" value="Unassembled WGS sequence"/>
</dbReference>
<organism evidence="3 4">
    <name type="scientific">Eiseniibacteriota bacterium</name>
    <dbReference type="NCBI Taxonomy" id="2212470"/>
    <lineage>
        <taxon>Bacteria</taxon>
        <taxon>Candidatus Eiseniibacteriota</taxon>
    </lineage>
</organism>
<dbReference type="AlphaFoldDB" id="A0A937XBK0"/>
<evidence type="ECO:0000256" key="2">
    <source>
        <dbReference type="SAM" id="SignalP"/>
    </source>
</evidence>
<sequence>MRRSLPLVLWLALGFSPAGAQETGASGLPEPAPRPTGGEPSPAGRPEKRVDGFRPAPRPTAGAPAPAPDSLTAPDSISTPESLRAAGPFPAPGTPDSLGPAPGARGWDPRWLLAALPSAAADTLLTRARLAVSSGMVLADALERESALGLFRAGGHGAWDQPYRIGPGAERFSLWAGGLPSAGPALPEANLSTMTPLSLDRLVRLAPDPLLDPLACGQDGLLWGEGAPPAQGPAASAVRLTQGAGGSTTEDFVLSRRSGPWGIAGGFAHSRADGRPFWIVPRYGASRYQNLALALDRAIGGCALRVTGEERAGRAVLAPGRKLVWESRLASAGWQRMGERSTAEALLIRRNDLLRWWGDEGTDRRRTTSTEAHLRGGWRAGSGRLLCAAAAERVALSYAGEGRGARSEEISGAGLAIAGSWPGERRSLYAAVGYSDPWWGDGHARAHLLAARRWGVWKL</sequence>
<name>A0A937XBK0_UNCEI</name>
<feature type="non-terminal residue" evidence="3">
    <location>
        <position position="459"/>
    </location>
</feature>
<dbReference type="EMBL" id="VGIY01000234">
    <property type="protein sequence ID" value="MBM3317989.1"/>
    <property type="molecule type" value="Genomic_DNA"/>
</dbReference>
<protein>
    <recommendedName>
        <fullName evidence="5">Capsule assembly Wzi family protein</fullName>
    </recommendedName>
</protein>
<feature type="signal peptide" evidence="2">
    <location>
        <begin position="1"/>
        <end position="20"/>
    </location>
</feature>
<evidence type="ECO:0000313" key="4">
    <source>
        <dbReference type="Proteomes" id="UP000748308"/>
    </source>
</evidence>
<evidence type="ECO:0000313" key="3">
    <source>
        <dbReference type="EMBL" id="MBM3317989.1"/>
    </source>
</evidence>
<accession>A0A937XBK0</accession>
<evidence type="ECO:0000256" key="1">
    <source>
        <dbReference type="SAM" id="MobiDB-lite"/>
    </source>
</evidence>